<dbReference type="SUPFAM" id="SSF46689">
    <property type="entry name" value="Homeodomain-like"/>
    <property type="match status" value="1"/>
</dbReference>
<keyword evidence="3 7" id="KW-0597">Phosphoprotein</keyword>
<evidence type="ECO:0000256" key="7">
    <source>
        <dbReference type="PROSITE-ProRule" id="PRU00169"/>
    </source>
</evidence>
<sequence>MPTLIKNTCQPFRTRILWVLLAIFSYGLCLSQDPISFKNLSVRDGLSQNSVVDVVQDSLGYLWLATQDGLNRYDGHEFKQYPFQYVDVTRPNFSALGKLYLDRQGHLWTIPQDGGLYKLEKGKEEFVKNPEVKGAYTVFQDTNKHVWVGTDQGQVLFKAEGSTSFIPLLSKPHDQGGVRQIEALGNDQVLVQLLHGLYQINAQGQAQPIAPPLQQMAFSALIPQTAHSFWVATHGHGLWKLEYSEKKWQWSQVAWQNLPQDLNILDLYQDRRNRLWLGTYGNGLYLFEPQLEKLSHFMPNKGEKGSLHYKDILSIYEDYLGVLWFGTDGAGVSFYDQNLGKFKSITNDRSPKDIEVDVVRAITTDTLGHIWIGTSGKGLTRYHPIQKSFRSFSTSNSALGSDRIMSLFSDPSDQNLWIGTQGAGLYKMDPQGKIAPIDIPAKTIWALYQDRENGLWVGSRNQGLLLLDSGGALVKQYQKNQESHIWPDNNIRAIAKDADGNLWLGTDAQGIIRLNDADVEHLTTENSNLTSNGIKTLWFEEASGLLWIGTNGSGLQAYDTATKTFYRYTQKNGLANDVIYGILPDKEGSLWLSSNKGVSKFDTSKGLAKPAIINYTNYDGLATEFNTGAYHRSENGQLYFGALDGCYWFDPSEVNPNTDAPLTNITDFAIWDQNRPMTPNAQFPHNENTLSFRFSSMQFSLPSRNQFQYRLLPFEQNWTQAQNQTFARYPNLPPNAYVFQVKSTNYDGIWSPNMAEYAFSIAPPWYWNLYSKSTYALFILILLWTFYRYLKWRWQMRLNLQLKEKETQRLKDLNTFKSKLYANIAHEFKTPLSLIGDPLRNYLKGNKSENKQHLELVQRNVERLDDLVDQLLQLSRLEEGRYQKKPIHSDIYLYTQSLWASYAYPVKERGYTLETQLQAMPWVWYDEDMLQKIWNNLLSNALKYSTPNATIHVGAFVENGHYRLWVANPVTHAVDLDKLFDRYYQARTEDEGMGIGLALVRELLDLFGGSVRASQQNHQLRFDIDLPVSKTAFTPKELDWKGGNQANTTSTTGKAPDKEAPCLLIVEDDWDTQQYMARFLSEHFQVLTAKHGQEGFEKTVAKLPDIIISDVMMPVMDGIQFCNLVKNDPRTSHIPVVLLTASQSVQNELQALKYGVDAYVAKPFNSALLLQRIQNLVTQRKELAKSYASNWDLDPKIDLTPIESQFLEKVQRLLQEALTQPDFNATTMAERLGVSRMQLHRKLQAYTGQSTSAFIRSQRLKLAKDLLTKGELTVSEVAYASGFNTPSYFMKSFKAQYGMTPSEFVTQQDFR</sequence>
<proteinExistence type="predicted"/>
<dbReference type="InterPro" id="IPR005467">
    <property type="entry name" value="His_kinase_dom"/>
</dbReference>
<evidence type="ECO:0000256" key="3">
    <source>
        <dbReference type="ARBA" id="ARBA00022553"/>
    </source>
</evidence>
<dbReference type="Gene3D" id="2.130.10.10">
    <property type="entry name" value="YVTN repeat-like/Quinoprotein amine dehydrogenase"/>
    <property type="match status" value="2"/>
</dbReference>
<dbReference type="InterPro" id="IPR036890">
    <property type="entry name" value="HATPase_C_sf"/>
</dbReference>
<dbReference type="RefSeq" id="WP_097441943.1">
    <property type="nucleotide sequence ID" value="NZ_NBWU01000001.1"/>
</dbReference>
<keyword evidence="6" id="KW-0804">Transcription</keyword>
<dbReference type="Pfam" id="PF07494">
    <property type="entry name" value="Reg_prop"/>
    <property type="match status" value="6"/>
</dbReference>
<feature type="domain" description="Histidine kinase" evidence="9">
    <location>
        <begin position="823"/>
        <end position="1030"/>
    </location>
</feature>
<dbReference type="Pfam" id="PF00512">
    <property type="entry name" value="HisKA"/>
    <property type="match status" value="1"/>
</dbReference>
<feature type="domain" description="Response regulatory" evidence="10">
    <location>
        <begin position="1062"/>
        <end position="1177"/>
    </location>
</feature>
<evidence type="ECO:0000313" key="11">
    <source>
        <dbReference type="EMBL" id="PCE66422.1"/>
    </source>
</evidence>
<dbReference type="GO" id="GO:0000155">
    <property type="term" value="F:phosphorelay sensor kinase activity"/>
    <property type="evidence" value="ECO:0007669"/>
    <property type="project" value="InterPro"/>
</dbReference>
<dbReference type="InterPro" id="IPR036097">
    <property type="entry name" value="HisK_dim/P_sf"/>
</dbReference>
<dbReference type="PRINTS" id="PR00344">
    <property type="entry name" value="BCTRLSENSOR"/>
</dbReference>
<name>A0A2A4GFA7_9FLAO</name>
<dbReference type="Pfam" id="PF02518">
    <property type="entry name" value="HATPase_c"/>
    <property type="match status" value="1"/>
</dbReference>
<dbReference type="InterPro" id="IPR011123">
    <property type="entry name" value="Y_Y_Y"/>
</dbReference>
<dbReference type="PROSITE" id="PS50109">
    <property type="entry name" value="HIS_KIN"/>
    <property type="match status" value="1"/>
</dbReference>
<dbReference type="SMART" id="SM00387">
    <property type="entry name" value="HATPase_c"/>
    <property type="match status" value="1"/>
</dbReference>
<keyword evidence="12" id="KW-1185">Reference proteome</keyword>
<dbReference type="InterPro" id="IPR011110">
    <property type="entry name" value="Reg_prop"/>
</dbReference>
<dbReference type="InterPro" id="IPR018062">
    <property type="entry name" value="HTH_AraC-typ_CS"/>
</dbReference>
<evidence type="ECO:0000256" key="4">
    <source>
        <dbReference type="ARBA" id="ARBA00023015"/>
    </source>
</evidence>
<dbReference type="PROSITE" id="PS01124">
    <property type="entry name" value="HTH_ARAC_FAMILY_2"/>
    <property type="match status" value="1"/>
</dbReference>
<evidence type="ECO:0000256" key="5">
    <source>
        <dbReference type="ARBA" id="ARBA00023125"/>
    </source>
</evidence>
<dbReference type="GO" id="GO:0043565">
    <property type="term" value="F:sequence-specific DNA binding"/>
    <property type="evidence" value="ECO:0007669"/>
    <property type="project" value="InterPro"/>
</dbReference>
<dbReference type="Proteomes" id="UP000219559">
    <property type="component" value="Unassembled WGS sequence"/>
</dbReference>
<dbReference type="InterPro" id="IPR015943">
    <property type="entry name" value="WD40/YVTN_repeat-like_dom_sf"/>
</dbReference>
<keyword evidence="4" id="KW-0805">Transcription regulation</keyword>
<dbReference type="SUPFAM" id="SSF52172">
    <property type="entry name" value="CheY-like"/>
    <property type="match status" value="1"/>
</dbReference>
<dbReference type="EC" id="2.7.13.3" evidence="2"/>
<dbReference type="Gene3D" id="1.10.10.60">
    <property type="entry name" value="Homeodomain-like"/>
    <property type="match status" value="1"/>
</dbReference>
<dbReference type="CDD" id="cd00082">
    <property type="entry name" value="HisKA"/>
    <property type="match status" value="1"/>
</dbReference>
<comment type="caution">
    <text evidence="11">The sequence shown here is derived from an EMBL/GenBank/DDBJ whole genome shotgun (WGS) entry which is preliminary data.</text>
</comment>
<dbReference type="GO" id="GO:0003700">
    <property type="term" value="F:DNA-binding transcription factor activity"/>
    <property type="evidence" value="ECO:0007669"/>
    <property type="project" value="InterPro"/>
</dbReference>
<dbReference type="SMART" id="SM00342">
    <property type="entry name" value="HTH_ARAC"/>
    <property type="match status" value="1"/>
</dbReference>
<dbReference type="Pfam" id="PF07495">
    <property type="entry name" value="Y_Y_Y"/>
    <property type="match status" value="1"/>
</dbReference>
<protein>
    <recommendedName>
        <fullName evidence="2">histidine kinase</fullName>
        <ecNumber evidence="2">2.7.13.3</ecNumber>
    </recommendedName>
</protein>
<dbReference type="PROSITE" id="PS50110">
    <property type="entry name" value="RESPONSE_REGULATORY"/>
    <property type="match status" value="1"/>
</dbReference>
<dbReference type="SUPFAM" id="SSF63829">
    <property type="entry name" value="Calcium-dependent phosphotriesterase"/>
    <property type="match status" value="3"/>
</dbReference>
<dbReference type="SMART" id="SM00448">
    <property type="entry name" value="REC"/>
    <property type="match status" value="1"/>
</dbReference>
<accession>A0A2A4GFA7</accession>
<dbReference type="Gene3D" id="2.60.40.10">
    <property type="entry name" value="Immunoglobulins"/>
    <property type="match status" value="1"/>
</dbReference>
<dbReference type="InterPro" id="IPR004358">
    <property type="entry name" value="Sig_transdc_His_kin-like_C"/>
</dbReference>
<dbReference type="PROSITE" id="PS00041">
    <property type="entry name" value="HTH_ARAC_FAMILY_1"/>
    <property type="match status" value="1"/>
</dbReference>
<dbReference type="InterPro" id="IPR003661">
    <property type="entry name" value="HisK_dim/P_dom"/>
</dbReference>
<dbReference type="Pfam" id="PF00072">
    <property type="entry name" value="Response_reg"/>
    <property type="match status" value="1"/>
</dbReference>
<evidence type="ECO:0000259" key="9">
    <source>
        <dbReference type="PROSITE" id="PS50109"/>
    </source>
</evidence>
<reference evidence="11 12" key="1">
    <citation type="submission" date="2017-04" db="EMBL/GenBank/DDBJ databases">
        <title>A new member of the family Flavobacteriaceae isolated from ascidians.</title>
        <authorList>
            <person name="Chen L."/>
        </authorList>
    </citation>
    <scope>NUCLEOTIDE SEQUENCE [LARGE SCALE GENOMIC DNA]</scope>
    <source>
        <strain evidence="11 12">HQA918</strain>
    </source>
</reference>
<evidence type="ECO:0000256" key="2">
    <source>
        <dbReference type="ARBA" id="ARBA00012438"/>
    </source>
</evidence>
<dbReference type="InterPro" id="IPR013783">
    <property type="entry name" value="Ig-like_fold"/>
</dbReference>
<feature type="domain" description="HTH araC/xylS-type" evidence="8">
    <location>
        <begin position="1208"/>
        <end position="1307"/>
    </location>
</feature>
<dbReference type="InterPro" id="IPR018060">
    <property type="entry name" value="HTH_AraC"/>
</dbReference>
<evidence type="ECO:0000259" key="10">
    <source>
        <dbReference type="PROSITE" id="PS50110"/>
    </source>
</evidence>
<dbReference type="PANTHER" id="PTHR43547:SF2">
    <property type="entry name" value="HYBRID SIGNAL TRANSDUCTION HISTIDINE KINASE C"/>
    <property type="match status" value="1"/>
</dbReference>
<dbReference type="Gene3D" id="3.40.50.2300">
    <property type="match status" value="1"/>
</dbReference>
<evidence type="ECO:0000256" key="6">
    <source>
        <dbReference type="ARBA" id="ARBA00023163"/>
    </source>
</evidence>
<dbReference type="PANTHER" id="PTHR43547">
    <property type="entry name" value="TWO-COMPONENT HISTIDINE KINASE"/>
    <property type="match status" value="1"/>
</dbReference>
<dbReference type="Gene3D" id="1.10.287.130">
    <property type="match status" value="1"/>
</dbReference>
<gene>
    <name evidence="11" type="ORF">B7P33_03760</name>
</gene>
<dbReference type="InterPro" id="IPR001789">
    <property type="entry name" value="Sig_transdc_resp-reg_receiver"/>
</dbReference>
<dbReference type="Pfam" id="PF12833">
    <property type="entry name" value="HTH_18"/>
    <property type="match status" value="1"/>
</dbReference>
<feature type="modified residue" description="4-aspartylphosphate" evidence="7">
    <location>
        <position position="1110"/>
    </location>
</feature>
<dbReference type="EMBL" id="NBWU01000001">
    <property type="protein sequence ID" value="PCE66422.1"/>
    <property type="molecule type" value="Genomic_DNA"/>
</dbReference>
<dbReference type="SUPFAM" id="SSF47384">
    <property type="entry name" value="Homodimeric domain of signal transducing histidine kinase"/>
    <property type="match status" value="1"/>
</dbReference>
<comment type="catalytic activity">
    <reaction evidence="1">
        <text>ATP + protein L-histidine = ADP + protein N-phospho-L-histidine.</text>
        <dbReference type="EC" id="2.7.13.3"/>
    </reaction>
</comment>
<keyword evidence="5" id="KW-0238">DNA-binding</keyword>
<dbReference type="Gene3D" id="3.30.565.10">
    <property type="entry name" value="Histidine kinase-like ATPase, C-terminal domain"/>
    <property type="match status" value="1"/>
</dbReference>
<evidence type="ECO:0000313" key="12">
    <source>
        <dbReference type="Proteomes" id="UP000219559"/>
    </source>
</evidence>
<dbReference type="OrthoDB" id="358279at2"/>
<evidence type="ECO:0000256" key="1">
    <source>
        <dbReference type="ARBA" id="ARBA00000085"/>
    </source>
</evidence>
<evidence type="ECO:0000259" key="8">
    <source>
        <dbReference type="PROSITE" id="PS01124"/>
    </source>
</evidence>
<dbReference type="SUPFAM" id="SSF55874">
    <property type="entry name" value="ATPase domain of HSP90 chaperone/DNA topoisomerase II/histidine kinase"/>
    <property type="match status" value="1"/>
</dbReference>
<dbReference type="InterPro" id="IPR003594">
    <property type="entry name" value="HATPase_dom"/>
</dbReference>
<organism evidence="11 12">
    <name type="scientific">Sediminicola luteus</name>
    <dbReference type="NCBI Taxonomy" id="319238"/>
    <lineage>
        <taxon>Bacteria</taxon>
        <taxon>Pseudomonadati</taxon>
        <taxon>Bacteroidota</taxon>
        <taxon>Flavobacteriia</taxon>
        <taxon>Flavobacteriales</taxon>
        <taxon>Flavobacteriaceae</taxon>
        <taxon>Sediminicola</taxon>
    </lineage>
</organism>
<dbReference type="InterPro" id="IPR009057">
    <property type="entry name" value="Homeodomain-like_sf"/>
</dbReference>
<dbReference type="InterPro" id="IPR011006">
    <property type="entry name" value="CheY-like_superfamily"/>
</dbReference>
<dbReference type="SMART" id="SM00388">
    <property type="entry name" value="HisKA"/>
    <property type="match status" value="1"/>
</dbReference>